<keyword evidence="5" id="KW-1185">Reference proteome</keyword>
<evidence type="ECO:0000313" key="5">
    <source>
        <dbReference type="Proteomes" id="UP000836402"/>
    </source>
</evidence>
<feature type="region of interest" description="Disordered" evidence="1">
    <location>
        <begin position="213"/>
        <end position="270"/>
    </location>
</feature>
<proteinExistence type="predicted"/>
<comment type="caution">
    <text evidence="3">The sequence shown here is derived from an EMBL/GenBank/DDBJ whole genome shotgun (WGS) entry which is preliminary data.</text>
</comment>
<organism evidence="3 4">
    <name type="scientific">Tilletia caries</name>
    <name type="common">wheat bunt fungus</name>
    <dbReference type="NCBI Taxonomy" id="13290"/>
    <lineage>
        <taxon>Eukaryota</taxon>
        <taxon>Fungi</taxon>
        <taxon>Dikarya</taxon>
        <taxon>Basidiomycota</taxon>
        <taxon>Ustilaginomycotina</taxon>
        <taxon>Exobasidiomycetes</taxon>
        <taxon>Tilletiales</taxon>
        <taxon>Tilletiaceae</taxon>
        <taxon>Tilletia</taxon>
    </lineage>
</organism>
<name>A0A177TY63_9BASI</name>
<reference evidence="2" key="3">
    <citation type="submission" date="2020-10" db="EMBL/GenBank/DDBJ databases">
        <authorList>
            <person name="Sedaghatjoo S."/>
        </authorList>
    </citation>
    <scope>NUCLEOTIDE SEQUENCE</scope>
    <source>
        <strain evidence="2">AZH3</strain>
    </source>
</reference>
<evidence type="ECO:0000313" key="4">
    <source>
        <dbReference type="Proteomes" id="UP000077671"/>
    </source>
</evidence>
<reference evidence="3" key="1">
    <citation type="submission" date="2016-04" db="EMBL/GenBank/DDBJ databases">
        <authorList>
            <person name="Nguyen H.D."/>
            <person name="Kesanakurti P."/>
            <person name="Cullis J."/>
            <person name="Levesque C.A."/>
            <person name="Hambleton S."/>
        </authorList>
    </citation>
    <scope>NUCLEOTIDE SEQUENCE</scope>
    <source>
        <strain evidence="3">DAOMC 238032</strain>
    </source>
</reference>
<evidence type="ECO:0000256" key="1">
    <source>
        <dbReference type="SAM" id="MobiDB-lite"/>
    </source>
</evidence>
<dbReference type="EMBL" id="LWDD02001380">
    <property type="protein sequence ID" value="KAE8248573.1"/>
    <property type="molecule type" value="Genomic_DNA"/>
</dbReference>
<sequence>MDTAEYQQLQEQHDSLLVRYTKLCRSYTDQRDLLQRKRIEIARLQGGWNSLLTRSAAGLLPLVSCPLPATLSSGALPALHPAVDYHQSSPLSDTLRSRLSFDSPSDQSVDFAATGTAQPQEEDSTFAGSPCHIPSPSSTLIPQYRQDYPHLEASSPYPSKLQVVDLEAKLHQQSSDFAQLQHRYRQLSRSFNESLSREAVLERFVVRERLRLSPEPPLPSSGTDTTNASSSYHSSVSRHSTVRHSSPPLLDVDPNAQDARHLPESPLGSDSVRRFHSLTLRRVPLTSVGLQSLGKHRASSFPLPPTRRRRTETWVSSRSDLAFID</sequence>
<dbReference type="Proteomes" id="UP000077671">
    <property type="component" value="Unassembled WGS sequence"/>
</dbReference>
<accession>A0A177TY63</accession>
<reference evidence="3" key="2">
    <citation type="journal article" date="2019" name="IMA Fungus">
        <title>Genome sequencing and comparison of five Tilletia species to identify candidate genes for the detection of regulated species infecting wheat.</title>
        <authorList>
            <person name="Nguyen H.D.T."/>
            <person name="Sultana T."/>
            <person name="Kesanakurti P."/>
            <person name="Hambleton S."/>
        </authorList>
    </citation>
    <scope>NUCLEOTIDE SEQUENCE</scope>
    <source>
        <strain evidence="3">DAOMC 238032</strain>
    </source>
</reference>
<feature type="compositionally biased region" description="Low complexity" evidence="1">
    <location>
        <begin position="229"/>
        <end position="246"/>
    </location>
</feature>
<evidence type="ECO:0000313" key="2">
    <source>
        <dbReference type="EMBL" id="CAD6944048.1"/>
    </source>
</evidence>
<dbReference type="AlphaFoldDB" id="A0A177TY63"/>
<protein>
    <submittedName>
        <fullName evidence="3">Uncharacterized protein</fullName>
    </submittedName>
</protein>
<evidence type="ECO:0000313" key="3">
    <source>
        <dbReference type="EMBL" id="KAE8248573.1"/>
    </source>
</evidence>
<gene>
    <name evidence="3" type="ORF">A4X03_0g6747</name>
    <name evidence="2" type="ORF">JKIAZH3_G6614</name>
</gene>
<dbReference type="Proteomes" id="UP000836402">
    <property type="component" value="Unassembled WGS sequence"/>
</dbReference>
<dbReference type="EMBL" id="CAJHJG010004759">
    <property type="protein sequence ID" value="CAD6944048.1"/>
    <property type="molecule type" value="Genomic_DNA"/>
</dbReference>